<reference evidence="2" key="1">
    <citation type="submission" date="2021-01" db="EMBL/GenBank/DDBJ databases">
        <authorList>
            <person name="Corre E."/>
            <person name="Pelletier E."/>
            <person name="Niang G."/>
            <person name="Scheremetjew M."/>
            <person name="Finn R."/>
            <person name="Kale V."/>
            <person name="Holt S."/>
            <person name="Cochrane G."/>
            <person name="Meng A."/>
            <person name="Brown T."/>
            <person name="Cohen L."/>
        </authorList>
    </citation>
    <scope>NUCLEOTIDE SEQUENCE</scope>
    <source>
        <strain evidence="2">CCMP147</strain>
    </source>
</reference>
<gene>
    <name evidence="2" type="ORF">TDUB1175_LOCUS21140</name>
</gene>
<protein>
    <recommendedName>
        <fullName evidence="3">Ig-like domain-containing protein</fullName>
    </recommendedName>
</protein>
<proteinExistence type="predicted"/>
<name>A0A7R9WFA7_9STRA</name>
<feature type="signal peptide" evidence="1">
    <location>
        <begin position="1"/>
        <end position="22"/>
    </location>
</feature>
<evidence type="ECO:0000313" key="2">
    <source>
        <dbReference type="EMBL" id="CAD8322723.1"/>
    </source>
</evidence>
<organism evidence="2">
    <name type="scientific">Pseudictyota dubia</name>
    <dbReference type="NCBI Taxonomy" id="2749911"/>
    <lineage>
        <taxon>Eukaryota</taxon>
        <taxon>Sar</taxon>
        <taxon>Stramenopiles</taxon>
        <taxon>Ochrophyta</taxon>
        <taxon>Bacillariophyta</taxon>
        <taxon>Mediophyceae</taxon>
        <taxon>Biddulphiophycidae</taxon>
        <taxon>Eupodiscales</taxon>
        <taxon>Odontellaceae</taxon>
        <taxon>Pseudictyota</taxon>
    </lineage>
</organism>
<evidence type="ECO:0008006" key="3">
    <source>
        <dbReference type="Google" id="ProtNLM"/>
    </source>
</evidence>
<accession>A0A7R9WFA7</accession>
<dbReference type="EMBL" id="HBED01042041">
    <property type="protein sequence ID" value="CAD8322723.1"/>
    <property type="molecule type" value="Transcribed_RNA"/>
</dbReference>
<feature type="chain" id="PRO_5030688585" description="Ig-like domain-containing protein" evidence="1">
    <location>
        <begin position="23"/>
        <end position="350"/>
    </location>
</feature>
<sequence>MKTGSSILLFLAAHWTVPAAQAQQLTTDNLANVQYCEVLPAPTSVVTLNDTSISKVLLGLECPQSGSAVVPESLNFQLTEDATAQAIVVEMNPPNLVVPTVDANGRLSFLANGQSPNGEEGIKLTIPAAQVQDIELRSPTGSISPTIGSRYGYSADLRLLQPYPGLQLSATGGNSFFLTHFTQTPNVDSSAPVFVTVIGNNHVVQVTNVPNVAVEVKNTSATGKPNELSIWATPASNPNNVDITWESSNGEINVAGEPNATLTINLAGGTGNKVVTDISCDNVVDTESGGQLVNNECELRPVYSGGTWVYLNCLSGSGGYQTCNSGGVLTMTTSASMAAVSILLAIVSLF</sequence>
<dbReference type="AlphaFoldDB" id="A0A7R9WFA7"/>
<evidence type="ECO:0000256" key="1">
    <source>
        <dbReference type="SAM" id="SignalP"/>
    </source>
</evidence>
<keyword evidence="1" id="KW-0732">Signal</keyword>